<gene>
    <name evidence="1" type="ORF">V8G54_021883</name>
</gene>
<evidence type="ECO:0000313" key="1">
    <source>
        <dbReference type="EMBL" id="WVZ08537.1"/>
    </source>
</evidence>
<dbReference type="Proteomes" id="UP001374535">
    <property type="component" value="Chromosome 6"/>
</dbReference>
<evidence type="ECO:0000313" key="2">
    <source>
        <dbReference type="Proteomes" id="UP001374535"/>
    </source>
</evidence>
<keyword evidence="2" id="KW-1185">Reference proteome</keyword>
<sequence length="203" mass="23097">MGLGVSQQEATVLQRTDPVESRVEALEKGMGEICSKQGQIPTKFVKNPYQNNLTFAFVEIKYPGQIIKNKNPHGRRAGCDIREEQKDSGVGIHGIQQREKIRGLENGNMRLIFRWRRRSSFDSYSSFHFKTKCMGFTNNEPVIFPSSENLNCPNLLEGINNVQKVVSDCANWSLLIGLTFVLNYRGSDVALCDWHVLKEHMHP</sequence>
<protein>
    <submittedName>
        <fullName evidence="1">Uncharacterized protein</fullName>
    </submittedName>
</protein>
<proteinExistence type="predicted"/>
<reference evidence="1 2" key="1">
    <citation type="journal article" date="2023" name="Life. Sci Alliance">
        <title>Evolutionary insights into 3D genome organization and epigenetic landscape of Vigna mungo.</title>
        <authorList>
            <person name="Junaid A."/>
            <person name="Singh B."/>
            <person name="Bhatia S."/>
        </authorList>
    </citation>
    <scope>NUCLEOTIDE SEQUENCE [LARGE SCALE GENOMIC DNA]</scope>
    <source>
        <strain evidence="1">Urdbean</strain>
    </source>
</reference>
<organism evidence="1 2">
    <name type="scientific">Vigna mungo</name>
    <name type="common">Black gram</name>
    <name type="synonym">Phaseolus mungo</name>
    <dbReference type="NCBI Taxonomy" id="3915"/>
    <lineage>
        <taxon>Eukaryota</taxon>
        <taxon>Viridiplantae</taxon>
        <taxon>Streptophyta</taxon>
        <taxon>Embryophyta</taxon>
        <taxon>Tracheophyta</taxon>
        <taxon>Spermatophyta</taxon>
        <taxon>Magnoliopsida</taxon>
        <taxon>eudicotyledons</taxon>
        <taxon>Gunneridae</taxon>
        <taxon>Pentapetalae</taxon>
        <taxon>rosids</taxon>
        <taxon>fabids</taxon>
        <taxon>Fabales</taxon>
        <taxon>Fabaceae</taxon>
        <taxon>Papilionoideae</taxon>
        <taxon>50 kb inversion clade</taxon>
        <taxon>NPAAA clade</taxon>
        <taxon>indigoferoid/millettioid clade</taxon>
        <taxon>Phaseoleae</taxon>
        <taxon>Vigna</taxon>
    </lineage>
</organism>
<accession>A0AAQ3RW76</accession>
<name>A0AAQ3RW76_VIGMU</name>
<dbReference type="EMBL" id="CP144695">
    <property type="protein sequence ID" value="WVZ08537.1"/>
    <property type="molecule type" value="Genomic_DNA"/>
</dbReference>
<dbReference type="AlphaFoldDB" id="A0AAQ3RW76"/>